<sequence>MKIETVETRHCNAGWRNYHFVRIETVNGIVGWSEYDDGFRPAGVTTAIEQFGHLVVGHDVRNHEAIYARLTAAARQSLVGVLPRAIGAIENAVLDAKAKELGVPCHELLGGKIRDRVRVYWSHCGTWRISRPEIYPPTVANLDDVRALGAEVAERGFTALKTNIFRETPNGMVGWSPGFGGPNEPERTPKRNIISGLQDYLHAFREGSGPEMDILLDLNFNARTEGYLTLLRALRDHELFWIEIDTPHASALATIRQQSPFTISGCESLTGLVEFLPYFQQEALDIAIIDAVWIGIWQSLKIAAAADAYQVNIAPHNYYGHLATLMNVHFCAAVPNLKIMETDIDRFVGDAEIFTHAPSIEEGHVKVPDRPGWGTEPNEAVLEEYPPL</sequence>
<dbReference type="Gene3D" id="3.20.20.120">
    <property type="entry name" value="Enolase-like C-terminal domain"/>
    <property type="match status" value="1"/>
</dbReference>
<dbReference type="EMBL" id="UINC01022952">
    <property type="protein sequence ID" value="SVA93640.1"/>
    <property type="molecule type" value="Genomic_DNA"/>
</dbReference>
<dbReference type="Pfam" id="PF13378">
    <property type="entry name" value="MR_MLE_C"/>
    <property type="match status" value="1"/>
</dbReference>
<evidence type="ECO:0000259" key="2">
    <source>
        <dbReference type="SMART" id="SM00922"/>
    </source>
</evidence>
<dbReference type="PANTHER" id="PTHR48080">
    <property type="entry name" value="D-GALACTONATE DEHYDRATASE-RELATED"/>
    <property type="match status" value="1"/>
</dbReference>
<evidence type="ECO:0000256" key="1">
    <source>
        <dbReference type="ARBA" id="ARBA00023239"/>
    </source>
</evidence>
<dbReference type="Pfam" id="PF02746">
    <property type="entry name" value="MR_MLE_N"/>
    <property type="match status" value="1"/>
</dbReference>
<dbReference type="GO" id="GO:0016829">
    <property type="term" value="F:lyase activity"/>
    <property type="evidence" value="ECO:0007669"/>
    <property type="project" value="UniProtKB-KW"/>
</dbReference>
<dbReference type="SUPFAM" id="SSF51604">
    <property type="entry name" value="Enolase C-terminal domain-like"/>
    <property type="match status" value="1"/>
</dbReference>
<dbReference type="CDD" id="cd03316">
    <property type="entry name" value="MR_like"/>
    <property type="match status" value="1"/>
</dbReference>
<dbReference type="InterPro" id="IPR034593">
    <property type="entry name" value="DgoD-like"/>
</dbReference>
<dbReference type="InterPro" id="IPR029065">
    <property type="entry name" value="Enolase_C-like"/>
</dbReference>
<dbReference type="SFLD" id="SFLDS00001">
    <property type="entry name" value="Enolase"/>
    <property type="match status" value="1"/>
</dbReference>
<protein>
    <recommendedName>
        <fullName evidence="2">Mandelate racemase/muconate lactonizing enzyme C-terminal domain-containing protein</fullName>
    </recommendedName>
</protein>
<proteinExistence type="predicted"/>
<dbReference type="PANTHER" id="PTHR48080:SF2">
    <property type="entry name" value="D-GALACTONATE DEHYDRATASE"/>
    <property type="match status" value="1"/>
</dbReference>
<evidence type="ECO:0000313" key="3">
    <source>
        <dbReference type="EMBL" id="SVA93640.1"/>
    </source>
</evidence>
<dbReference type="InterPro" id="IPR036849">
    <property type="entry name" value="Enolase-like_C_sf"/>
</dbReference>
<gene>
    <name evidence="3" type="ORF">METZ01_LOCUS146494</name>
</gene>
<accession>A0A381ZWM3</accession>
<feature type="domain" description="Mandelate racemase/muconate lactonizing enzyme C-terminal" evidence="2">
    <location>
        <begin position="142"/>
        <end position="262"/>
    </location>
</feature>
<dbReference type="AlphaFoldDB" id="A0A381ZWM3"/>
<name>A0A381ZWM3_9ZZZZ</name>
<dbReference type="Gene3D" id="3.30.390.10">
    <property type="entry name" value="Enolase-like, N-terminal domain"/>
    <property type="match status" value="1"/>
</dbReference>
<dbReference type="SUPFAM" id="SSF54826">
    <property type="entry name" value="Enolase N-terminal domain-like"/>
    <property type="match status" value="1"/>
</dbReference>
<dbReference type="SMART" id="SM00922">
    <property type="entry name" value="MR_MLE"/>
    <property type="match status" value="1"/>
</dbReference>
<organism evidence="3">
    <name type="scientific">marine metagenome</name>
    <dbReference type="NCBI Taxonomy" id="408172"/>
    <lineage>
        <taxon>unclassified sequences</taxon>
        <taxon>metagenomes</taxon>
        <taxon>ecological metagenomes</taxon>
    </lineage>
</organism>
<dbReference type="InterPro" id="IPR013342">
    <property type="entry name" value="Mandelate_racemase_C"/>
</dbReference>
<keyword evidence="1" id="KW-0456">Lyase</keyword>
<dbReference type="SFLD" id="SFLDG00179">
    <property type="entry name" value="mandelate_racemase"/>
    <property type="match status" value="1"/>
</dbReference>
<dbReference type="InterPro" id="IPR013341">
    <property type="entry name" value="Mandelate_racemase_N_dom"/>
</dbReference>
<dbReference type="InterPro" id="IPR029017">
    <property type="entry name" value="Enolase-like_N"/>
</dbReference>
<reference evidence="3" key="1">
    <citation type="submission" date="2018-05" db="EMBL/GenBank/DDBJ databases">
        <authorList>
            <person name="Lanie J.A."/>
            <person name="Ng W.-L."/>
            <person name="Kazmierczak K.M."/>
            <person name="Andrzejewski T.M."/>
            <person name="Davidsen T.M."/>
            <person name="Wayne K.J."/>
            <person name="Tettelin H."/>
            <person name="Glass J.I."/>
            <person name="Rusch D."/>
            <person name="Podicherti R."/>
            <person name="Tsui H.-C.T."/>
            <person name="Winkler M.E."/>
        </authorList>
    </citation>
    <scope>NUCLEOTIDE SEQUENCE</scope>
</reference>